<protein>
    <submittedName>
        <fullName evidence="2">Uncharacterized protein</fullName>
    </submittedName>
</protein>
<keyword evidence="3" id="KW-1185">Reference proteome</keyword>
<reference evidence="2 3" key="1">
    <citation type="journal article" date="2009" name="PLoS ONE">
        <title>Methylobacterium genome sequences: a reference blueprint to investigate microbial metabolism of C1 compounds from natural and industrial sources.</title>
        <authorList>
            <person name="Vuilleumier S."/>
            <person name="Chistoserdova L."/>
            <person name="Lee M.-C."/>
            <person name="Bringel F."/>
            <person name="Lajus A."/>
            <person name="Zhou Y."/>
            <person name="Gourion B."/>
            <person name="Barbe V."/>
            <person name="Chang J."/>
            <person name="Cruveiller S."/>
            <person name="Dossat C."/>
            <person name="Gillett W."/>
            <person name="Gruffaz C."/>
            <person name="Haugen E."/>
            <person name="Hourcade E."/>
            <person name="Levy R."/>
            <person name="Mangenot S."/>
            <person name="Muller E."/>
            <person name="Nadalig T."/>
            <person name="Pagni M."/>
            <person name="Penny C."/>
            <person name="Peyraud R."/>
            <person name="Robinson D.G."/>
            <person name="Roche D."/>
            <person name="Rouy Z."/>
            <person name="Saenampechek C."/>
            <person name="Salvignol G."/>
            <person name="Vallenet D."/>
            <person name="Wu Z."/>
            <person name="Marx C.J."/>
            <person name="Vorholt J.A."/>
            <person name="Olson M.V."/>
            <person name="Kaul R."/>
            <person name="Weissenbach J."/>
            <person name="Medigue C."/>
            <person name="Lidstrom M.E."/>
        </authorList>
    </citation>
    <scope>NUCLEOTIDE SEQUENCE [LARGE SCALE GENOMIC DNA]</scope>
    <source>
        <strain evidence="3">ATCC 14718 / DSM 1338 / JCM 2805 / NCIMB 9133 / AM1</strain>
    </source>
</reference>
<dbReference type="Proteomes" id="UP000009081">
    <property type="component" value="Chromosome"/>
</dbReference>
<sequence length="734" mass="83851">MRYFNDADLGGAVVFMTHKALLDLPYMYRPDRWSLYLDECPSASVNFSDRLPDSHSIMTNHVGLADLSSVYARLTVTNKSALEKTARNENKDTIVDSVRDLARILLSTRYDSYVNLEKFSALKSSKSADGNISIFSLLNPTFLSEFQRVTIAAARFEETFTYHWWSHCGVNWKKSSELSRDGATQVHPFNPSVTIHYGYETRYSKHMRNQLGREAVPIIDAAKKLLGKQSYIRVENNDVKFQSPLYRLEGDHLIPGISHGLNCYKGIHHAAVIIANNQTPQAAKFLAEFCGFDADRQFMAFTNHSVYQAICRTSIRRNDLSANKTWIVASKETADWLNLVFPGSRVQSLGLIQPERKRPGRPRTSKSDNERKNKSRNNLKAELLQAGDYAHQLDMSVYDNIFPLDKCDELAIKDISHFVAKFRSSFFDNYYDTNPRVICRTEAQFISYLKKHHMNRYIAKNEIPCVSGAMFAPDDSSDSSRNGNNVKFVRGMWLDIENGTMTHGEFAEAFPHIHFVAYNTFNHTREKPRYRIYIPTNRVMTDAEYRLLFNEIVYVLESKGFRRGKSYTYDGSTDSLDKYHGIDHRPQPCAVFALPCQAQVRSDSFFEEYKGEDRQSLDVNPWLSNRIAPDGADGFEPSVYIPMGGDDGTITLEQQAGIDACMVEWYRVGVMPGEGDRAIFALFHSLYSLKLHPRTIADRLFEAAHSSSSPTDRRKQATRLIAGLNRWYQPHQNL</sequence>
<proteinExistence type="predicted"/>
<dbReference type="EMBL" id="CP001510">
    <property type="protein sequence ID" value="ACS38127.1"/>
    <property type="molecule type" value="Genomic_DNA"/>
</dbReference>
<feature type="region of interest" description="Disordered" evidence="1">
    <location>
        <begin position="351"/>
        <end position="377"/>
    </location>
</feature>
<gene>
    <name evidence="2" type="ORF">MexAM1_META1pCDS170507D</name>
</gene>
<accession>C5B393</accession>
<evidence type="ECO:0000313" key="2">
    <source>
        <dbReference type="EMBL" id="ACS38127.1"/>
    </source>
</evidence>
<dbReference type="HOGENOM" id="CLU_377577_0_0_5"/>
<evidence type="ECO:0000256" key="1">
    <source>
        <dbReference type="SAM" id="MobiDB-lite"/>
    </source>
</evidence>
<name>C5B393_METEA</name>
<dbReference type="KEGG" id="mea:Mex_1pCDS170507D"/>
<evidence type="ECO:0000313" key="3">
    <source>
        <dbReference type="Proteomes" id="UP000009081"/>
    </source>
</evidence>
<dbReference type="AlphaFoldDB" id="C5B393"/>
<dbReference type="eggNOG" id="COG1061">
    <property type="taxonomic scope" value="Bacteria"/>
</dbReference>
<dbReference type="STRING" id="272630.MexAM1_META1pCDS170507D"/>
<organism evidence="2 3">
    <name type="scientific">Methylorubrum extorquens (strain ATCC 14718 / DSM 1338 / JCM 2805 / NCIMB 9133 / AM1)</name>
    <name type="common">Methylobacterium extorquens</name>
    <dbReference type="NCBI Taxonomy" id="272630"/>
    <lineage>
        <taxon>Bacteria</taxon>
        <taxon>Pseudomonadati</taxon>
        <taxon>Pseudomonadota</taxon>
        <taxon>Alphaproteobacteria</taxon>
        <taxon>Hyphomicrobiales</taxon>
        <taxon>Methylobacteriaceae</taxon>
        <taxon>Methylorubrum</taxon>
    </lineage>
</organism>